<dbReference type="GO" id="GO:0000976">
    <property type="term" value="F:transcription cis-regulatory region binding"/>
    <property type="evidence" value="ECO:0007669"/>
    <property type="project" value="TreeGrafter"/>
</dbReference>
<keyword evidence="3" id="KW-0805">Transcription regulation</keyword>
<reference evidence="10 11" key="1">
    <citation type="submission" date="2017-03" db="EMBL/GenBank/DDBJ databases">
        <title>Lifting the veil on microbial sulfur biogeochemistry in mining wastewaters.</title>
        <authorList>
            <person name="Kantor R.S."/>
            <person name="Colenbrander Nelson T."/>
            <person name="Marshall S."/>
            <person name="Bennett D."/>
            <person name="Apte S."/>
            <person name="Camacho D."/>
            <person name="Thomas B.C."/>
            <person name="Warren L.A."/>
            <person name="Banfield J.F."/>
        </authorList>
    </citation>
    <scope>NUCLEOTIDE SEQUENCE [LARGE SCALE GENOMIC DNA]</scope>
    <source>
        <strain evidence="10">32-68-21</strain>
    </source>
</reference>
<dbReference type="PANTHER" id="PTHR48111:SF76">
    <property type="entry name" value="TWO-COMPONENT RESPONSE REGULATOR"/>
    <property type="match status" value="1"/>
</dbReference>
<dbReference type="PROSITE" id="PS50110">
    <property type="entry name" value="RESPONSE_REGULATORY"/>
    <property type="match status" value="1"/>
</dbReference>
<feature type="modified residue" description="4-aspartylphosphate" evidence="6">
    <location>
        <position position="51"/>
    </location>
</feature>
<evidence type="ECO:0000259" key="8">
    <source>
        <dbReference type="PROSITE" id="PS50110"/>
    </source>
</evidence>
<comment type="caution">
    <text evidence="10">The sequence shown here is derived from an EMBL/GenBank/DDBJ whole genome shotgun (WGS) entry which is preliminary data.</text>
</comment>
<evidence type="ECO:0000313" key="10">
    <source>
        <dbReference type="EMBL" id="OYX58608.1"/>
    </source>
</evidence>
<dbReference type="Gene3D" id="1.10.10.10">
    <property type="entry name" value="Winged helix-like DNA-binding domain superfamily/Winged helix DNA-binding domain"/>
    <property type="match status" value="1"/>
</dbReference>
<evidence type="ECO:0000256" key="1">
    <source>
        <dbReference type="ARBA" id="ARBA00022553"/>
    </source>
</evidence>
<keyword evidence="4 7" id="KW-0238">DNA-binding</keyword>
<evidence type="ECO:0000256" key="6">
    <source>
        <dbReference type="PROSITE-ProRule" id="PRU00169"/>
    </source>
</evidence>
<sequence>MKLLLLEDDHETAEFVRRGLTEAGHTVDVAATADDGLHLALEGAHDVLIIDRMVPGGDGLSVIRAVRDAGNATPVIFLTAVGGVRDRVEGFESGGDDYLVKPYAFSELLARVQALGRRSPSIDLRPVLDVGDLQLDLAARTARRGTTRLDLTPQEFKLLEFLVRHSGQVVTRAMLLDKVWGFHFDPKTNLVDAHMSRLRAKVDRPFGQDLIHTVRGAGYTIDDRA</sequence>
<dbReference type="CDD" id="cd19935">
    <property type="entry name" value="REC_OmpR_CusR-like"/>
    <property type="match status" value="1"/>
</dbReference>
<dbReference type="GO" id="GO:0000156">
    <property type="term" value="F:phosphorelay response regulator activity"/>
    <property type="evidence" value="ECO:0007669"/>
    <property type="project" value="TreeGrafter"/>
</dbReference>
<dbReference type="Gene3D" id="3.40.50.2300">
    <property type="match status" value="1"/>
</dbReference>
<dbReference type="Pfam" id="PF00072">
    <property type="entry name" value="Response_reg"/>
    <property type="match status" value="1"/>
</dbReference>
<feature type="domain" description="OmpR/PhoB-type" evidence="9">
    <location>
        <begin position="125"/>
        <end position="223"/>
    </location>
</feature>
<dbReference type="InterPro" id="IPR001867">
    <property type="entry name" value="OmpR/PhoB-type_DNA-bd"/>
</dbReference>
<evidence type="ECO:0000256" key="4">
    <source>
        <dbReference type="ARBA" id="ARBA00023125"/>
    </source>
</evidence>
<keyword evidence="5" id="KW-0804">Transcription</keyword>
<feature type="DNA-binding region" description="OmpR/PhoB-type" evidence="7">
    <location>
        <begin position="125"/>
        <end position="223"/>
    </location>
</feature>
<dbReference type="GO" id="GO:0006355">
    <property type="term" value="P:regulation of DNA-templated transcription"/>
    <property type="evidence" value="ECO:0007669"/>
    <property type="project" value="InterPro"/>
</dbReference>
<dbReference type="InterPro" id="IPR039420">
    <property type="entry name" value="WalR-like"/>
</dbReference>
<dbReference type="InterPro" id="IPR016032">
    <property type="entry name" value="Sig_transdc_resp-reg_C-effctor"/>
</dbReference>
<dbReference type="PANTHER" id="PTHR48111">
    <property type="entry name" value="REGULATOR OF RPOS"/>
    <property type="match status" value="1"/>
</dbReference>
<dbReference type="EMBL" id="NCEQ01000002">
    <property type="protein sequence ID" value="OYX58608.1"/>
    <property type="molecule type" value="Genomic_DNA"/>
</dbReference>
<organism evidence="10 11">
    <name type="scientific">Brevundimonas subvibrioides</name>
    <dbReference type="NCBI Taxonomy" id="74313"/>
    <lineage>
        <taxon>Bacteria</taxon>
        <taxon>Pseudomonadati</taxon>
        <taxon>Pseudomonadota</taxon>
        <taxon>Alphaproteobacteria</taxon>
        <taxon>Caulobacterales</taxon>
        <taxon>Caulobacteraceae</taxon>
        <taxon>Brevundimonas</taxon>
    </lineage>
</organism>
<proteinExistence type="predicted"/>
<evidence type="ECO:0000259" key="9">
    <source>
        <dbReference type="PROSITE" id="PS51755"/>
    </source>
</evidence>
<feature type="domain" description="Response regulatory" evidence="8">
    <location>
        <begin position="2"/>
        <end position="116"/>
    </location>
</feature>
<dbReference type="CDD" id="cd00383">
    <property type="entry name" value="trans_reg_C"/>
    <property type="match status" value="1"/>
</dbReference>
<dbReference type="Gene3D" id="6.10.250.690">
    <property type="match status" value="1"/>
</dbReference>
<dbReference type="GO" id="GO:0005829">
    <property type="term" value="C:cytosol"/>
    <property type="evidence" value="ECO:0007669"/>
    <property type="project" value="TreeGrafter"/>
</dbReference>
<accession>A0A258HQK0</accession>
<keyword evidence="2" id="KW-0902">Two-component regulatory system</keyword>
<dbReference type="FunFam" id="1.10.10.10:FF:000005">
    <property type="entry name" value="Two-component system response regulator"/>
    <property type="match status" value="1"/>
</dbReference>
<dbReference type="AlphaFoldDB" id="A0A258HQK0"/>
<name>A0A258HQK0_9CAUL</name>
<dbReference type="Pfam" id="PF00486">
    <property type="entry name" value="Trans_reg_C"/>
    <property type="match status" value="1"/>
</dbReference>
<dbReference type="PROSITE" id="PS51755">
    <property type="entry name" value="OMPR_PHOB"/>
    <property type="match status" value="1"/>
</dbReference>
<evidence type="ECO:0000313" key="11">
    <source>
        <dbReference type="Proteomes" id="UP000216147"/>
    </source>
</evidence>
<dbReference type="Proteomes" id="UP000216147">
    <property type="component" value="Unassembled WGS sequence"/>
</dbReference>
<evidence type="ECO:0000256" key="5">
    <source>
        <dbReference type="ARBA" id="ARBA00023163"/>
    </source>
</evidence>
<dbReference type="InterPro" id="IPR036388">
    <property type="entry name" value="WH-like_DNA-bd_sf"/>
</dbReference>
<dbReference type="SUPFAM" id="SSF52172">
    <property type="entry name" value="CheY-like"/>
    <property type="match status" value="1"/>
</dbReference>
<dbReference type="InterPro" id="IPR001789">
    <property type="entry name" value="Sig_transdc_resp-reg_receiver"/>
</dbReference>
<dbReference type="InterPro" id="IPR011006">
    <property type="entry name" value="CheY-like_superfamily"/>
</dbReference>
<dbReference type="SMART" id="SM00448">
    <property type="entry name" value="REC"/>
    <property type="match status" value="1"/>
</dbReference>
<protein>
    <submittedName>
        <fullName evidence="10">DNA-binding response regulator</fullName>
    </submittedName>
</protein>
<keyword evidence="1 6" id="KW-0597">Phosphoprotein</keyword>
<dbReference type="GO" id="GO:0032993">
    <property type="term" value="C:protein-DNA complex"/>
    <property type="evidence" value="ECO:0007669"/>
    <property type="project" value="TreeGrafter"/>
</dbReference>
<dbReference type="SMART" id="SM00862">
    <property type="entry name" value="Trans_reg_C"/>
    <property type="match status" value="1"/>
</dbReference>
<evidence type="ECO:0000256" key="7">
    <source>
        <dbReference type="PROSITE-ProRule" id="PRU01091"/>
    </source>
</evidence>
<gene>
    <name evidence="10" type="ORF">B7Y86_02670</name>
</gene>
<evidence type="ECO:0000256" key="2">
    <source>
        <dbReference type="ARBA" id="ARBA00023012"/>
    </source>
</evidence>
<dbReference type="SUPFAM" id="SSF46894">
    <property type="entry name" value="C-terminal effector domain of the bipartite response regulators"/>
    <property type="match status" value="1"/>
</dbReference>
<evidence type="ECO:0000256" key="3">
    <source>
        <dbReference type="ARBA" id="ARBA00023015"/>
    </source>
</evidence>